<dbReference type="Gene3D" id="3.30.70.640">
    <property type="entry name" value="Molybdopterin cofactor biosynthesis C (MoaC) domain"/>
    <property type="match status" value="1"/>
</dbReference>
<dbReference type="InterPro" id="IPR058240">
    <property type="entry name" value="rSAM_sf"/>
</dbReference>
<evidence type="ECO:0008006" key="15">
    <source>
        <dbReference type="Google" id="ProtNLM"/>
    </source>
</evidence>
<evidence type="ECO:0000256" key="5">
    <source>
        <dbReference type="ARBA" id="ARBA00023004"/>
    </source>
</evidence>
<keyword evidence="8" id="KW-0501">Molybdenum cofactor biosynthesis</keyword>
<proteinExistence type="predicted"/>
<dbReference type="SUPFAM" id="SSF55040">
    <property type="entry name" value="Molybdenum cofactor biosynthesis protein C, MoaC"/>
    <property type="match status" value="1"/>
</dbReference>
<dbReference type="GO" id="GO:0051539">
    <property type="term" value="F:4 iron, 4 sulfur cluster binding"/>
    <property type="evidence" value="ECO:0007669"/>
    <property type="project" value="UniProtKB-KW"/>
</dbReference>
<dbReference type="GO" id="GO:0006777">
    <property type="term" value="P:Mo-molybdopterin cofactor biosynthetic process"/>
    <property type="evidence" value="ECO:0007669"/>
    <property type="project" value="UniProtKB-KW"/>
</dbReference>
<dbReference type="InterPro" id="IPR002820">
    <property type="entry name" value="Mopterin_CF_biosynth-C_dom"/>
</dbReference>
<evidence type="ECO:0000259" key="12">
    <source>
        <dbReference type="Pfam" id="PF06463"/>
    </source>
</evidence>
<feature type="region of interest" description="Disordered" evidence="9">
    <location>
        <begin position="292"/>
        <end position="327"/>
    </location>
</feature>
<evidence type="ECO:0000256" key="2">
    <source>
        <dbReference type="ARBA" id="ARBA00022691"/>
    </source>
</evidence>
<evidence type="ECO:0000256" key="7">
    <source>
        <dbReference type="ARBA" id="ARBA00023134"/>
    </source>
</evidence>
<feature type="region of interest" description="Disordered" evidence="9">
    <location>
        <begin position="239"/>
        <end position="266"/>
    </location>
</feature>
<dbReference type="GO" id="GO:0061799">
    <property type="term" value="F:cyclic pyranopterin monophosphate synthase activity"/>
    <property type="evidence" value="ECO:0007669"/>
    <property type="project" value="TreeGrafter"/>
</dbReference>
<dbReference type="PANTHER" id="PTHR22960:SF0">
    <property type="entry name" value="MOLYBDENUM COFACTOR BIOSYNTHESIS PROTEIN 1"/>
    <property type="match status" value="1"/>
</dbReference>
<dbReference type="GO" id="GO:0046872">
    <property type="term" value="F:metal ion binding"/>
    <property type="evidence" value="ECO:0007669"/>
    <property type="project" value="UniProtKB-KW"/>
</dbReference>
<evidence type="ECO:0000256" key="8">
    <source>
        <dbReference type="ARBA" id="ARBA00023150"/>
    </source>
</evidence>
<gene>
    <name evidence="13" type="ORF">IEQ34_025228</name>
</gene>
<keyword evidence="6" id="KW-0411">Iron-sulfur</keyword>
<evidence type="ECO:0000259" key="10">
    <source>
        <dbReference type="Pfam" id="PF01967"/>
    </source>
</evidence>
<dbReference type="CDD" id="cd21117">
    <property type="entry name" value="Twitch_MoaA"/>
    <property type="match status" value="1"/>
</dbReference>
<evidence type="ECO:0000259" key="11">
    <source>
        <dbReference type="Pfam" id="PF04055"/>
    </source>
</evidence>
<comment type="caution">
    <text evidence="13">The sequence shown here is derived from an EMBL/GenBank/DDBJ whole genome shotgun (WGS) entry which is preliminary data.</text>
</comment>
<dbReference type="InterPro" id="IPR036522">
    <property type="entry name" value="MoaC_sf"/>
</dbReference>
<feature type="domain" description="Radical SAM core" evidence="11">
    <location>
        <begin position="2"/>
        <end position="64"/>
    </location>
</feature>
<dbReference type="EMBL" id="JAGFBR010000313">
    <property type="protein sequence ID" value="KAH0445937.1"/>
    <property type="molecule type" value="Genomic_DNA"/>
</dbReference>
<keyword evidence="5" id="KW-0408">Iron</keyword>
<dbReference type="SUPFAM" id="SSF102114">
    <property type="entry name" value="Radical SAM enzymes"/>
    <property type="match status" value="1"/>
</dbReference>
<dbReference type="PANTHER" id="PTHR22960">
    <property type="entry name" value="MOLYBDOPTERIN COFACTOR SYNTHESIS PROTEIN A"/>
    <property type="match status" value="1"/>
</dbReference>
<dbReference type="InterPro" id="IPR010505">
    <property type="entry name" value="MoaA_twitch"/>
</dbReference>
<dbReference type="Pfam" id="PF04055">
    <property type="entry name" value="Radical_SAM"/>
    <property type="match status" value="1"/>
</dbReference>
<dbReference type="GO" id="GO:0061798">
    <property type="term" value="F:GTP 3',8'-cyclase activity"/>
    <property type="evidence" value="ECO:0007669"/>
    <property type="project" value="TreeGrafter"/>
</dbReference>
<sequence length="545" mass="59113">MTHLNISLDTLDPFKFELMTRTPTQGFNKVLKGIEEALALGVPEVKINVVVIRGLNDDKDILDFVAWASDKRVTVRFIEVGTNAARTLTFKLMCSPSLQYMPFDGNRWRPEKLVPYSELIERITQRYGTLEKISDDANDTNTFTSMTEHFCGTCNRLRITADGNLKVSLRDAMRGASGATDEQLLHVVGAAVKRKHARHAGMSDPKELAKAARHGWSAIAKILPRHNVMYSGQMRLYTTTARSSDRKRQDGSPFEQTQSVPRASSQTWSAYMGEEGDDSPWASLDAFADTIGAVDEPNGGTQTSKRPPIDESVVARTPTPSAGVEKKHSLDQFEIAAAAAAEAYASSRLHKKTITSSDSQPHQPRLTHLDARNNDRASMVDISDKKPSPRSACATCRVYIPRTILPLLASSSSADDAVSVSSPSFRAKGPVLHTAQLAGIMAAKRTSELIPLCHGLHLSHVDVVLDVIDGGGLDSAVESFISVQCIASTTSGTGVEMEALTGASVASLTLWDMLKSVGGKEMRIDGLMVTRKSGGKSGDFVRQSI</sequence>
<comment type="pathway">
    <text evidence="1">Cofactor biosynthesis; molybdopterin biosynthesis.</text>
</comment>
<dbReference type="InterPro" id="IPR007197">
    <property type="entry name" value="rSAM"/>
</dbReference>
<evidence type="ECO:0000256" key="3">
    <source>
        <dbReference type="ARBA" id="ARBA00022723"/>
    </source>
</evidence>
<keyword evidence="2" id="KW-0949">S-adenosyl-L-methionine</keyword>
<evidence type="ECO:0000256" key="6">
    <source>
        <dbReference type="ARBA" id="ARBA00023014"/>
    </source>
</evidence>
<organism evidence="13 14">
    <name type="scientific">Dendrobium chrysotoxum</name>
    <name type="common">Orchid</name>
    <dbReference type="NCBI Taxonomy" id="161865"/>
    <lineage>
        <taxon>Eukaryota</taxon>
        <taxon>Viridiplantae</taxon>
        <taxon>Streptophyta</taxon>
        <taxon>Embryophyta</taxon>
        <taxon>Tracheophyta</taxon>
        <taxon>Spermatophyta</taxon>
        <taxon>Magnoliopsida</taxon>
        <taxon>Liliopsida</taxon>
        <taxon>Asparagales</taxon>
        <taxon>Orchidaceae</taxon>
        <taxon>Epidendroideae</taxon>
        <taxon>Malaxideae</taxon>
        <taxon>Dendrobiinae</taxon>
        <taxon>Dendrobium</taxon>
    </lineage>
</organism>
<dbReference type="Proteomes" id="UP000775213">
    <property type="component" value="Unassembled WGS sequence"/>
</dbReference>
<evidence type="ECO:0000313" key="13">
    <source>
        <dbReference type="EMBL" id="KAH0445937.1"/>
    </source>
</evidence>
<keyword evidence="3" id="KW-0479">Metal-binding</keyword>
<dbReference type="Pfam" id="PF01967">
    <property type="entry name" value="MoaC"/>
    <property type="match status" value="1"/>
</dbReference>
<evidence type="ECO:0000313" key="14">
    <source>
        <dbReference type="Proteomes" id="UP000775213"/>
    </source>
</evidence>
<dbReference type="InterPro" id="IPR050105">
    <property type="entry name" value="MoCo_biosynth_MoaA/MoaC"/>
</dbReference>
<name>A0AAV7FRE1_DENCH</name>
<feature type="domain" description="Molybdopterin cofactor biosynthesis C (MoaC)" evidence="10">
    <location>
        <begin position="379"/>
        <end position="535"/>
    </location>
</feature>
<feature type="region of interest" description="Disordered" evidence="9">
    <location>
        <begin position="352"/>
        <end position="389"/>
    </location>
</feature>
<protein>
    <recommendedName>
        <fullName evidence="15">Molybdenum cofactor biosynthesis protein C</fullName>
    </recommendedName>
</protein>
<dbReference type="InterPro" id="IPR013785">
    <property type="entry name" value="Aldolase_TIM"/>
</dbReference>
<dbReference type="GO" id="GO:0005525">
    <property type="term" value="F:GTP binding"/>
    <property type="evidence" value="ECO:0007669"/>
    <property type="project" value="UniProtKB-KW"/>
</dbReference>
<reference evidence="13 14" key="1">
    <citation type="journal article" date="2021" name="Hortic Res">
        <title>Chromosome-scale assembly of the Dendrobium chrysotoxum genome enhances the understanding of orchid evolution.</title>
        <authorList>
            <person name="Zhang Y."/>
            <person name="Zhang G.Q."/>
            <person name="Zhang D."/>
            <person name="Liu X.D."/>
            <person name="Xu X.Y."/>
            <person name="Sun W.H."/>
            <person name="Yu X."/>
            <person name="Zhu X."/>
            <person name="Wang Z.W."/>
            <person name="Zhao X."/>
            <person name="Zhong W.Y."/>
            <person name="Chen H."/>
            <person name="Yin W.L."/>
            <person name="Huang T."/>
            <person name="Niu S.C."/>
            <person name="Liu Z.J."/>
        </authorList>
    </citation>
    <scope>NUCLEOTIDE SEQUENCE [LARGE SCALE GENOMIC DNA]</scope>
    <source>
        <strain evidence="13">Lindl</strain>
    </source>
</reference>
<feature type="domain" description="Molybdenum cofactor biosynthesis protein A-like twitch" evidence="12">
    <location>
        <begin position="100"/>
        <end position="200"/>
    </location>
</feature>
<keyword evidence="7" id="KW-0342">GTP-binding</keyword>
<keyword evidence="4" id="KW-0547">Nucleotide-binding</keyword>
<evidence type="ECO:0000256" key="1">
    <source>
        <dbReference type="ARBA" id="ARBA00005046"/>
    </source>
</evidence>
<feature type="compositionally biased region" description="Polar residues" evidence="9">
    <location>
        <begin position="254"/>
        <end position="266"/>
    </location>
</feature>
<dbReference type="Gene3D" id="3.20.20.70">
    <property type="entry name" value="Aldolase class I"/>
    <property type="match status" value="1"/>
</dbReference>
<keyword evidence="14" id="KW-1185">Reference proteome</keyword>
<evidence type="ECO:0000256" key="9">
    <source>
        <dbReference type="SAM" id="MobiDB-lite"/>
    </source>
</evidence>
<accession>A0AAV7FRE1</accession>
<dbReference type="Pfam" id="PF06463">
    <property type="entry name" value="Mob_synth_C"/>
    <property type="match status" value="1"/>
</dbReference>
<dbReference type="AlphaFoldDB" id="A0AAV7FRE1"/>
<evidence type="ECO:0000256" key="4">
    <source>
        <dbReference type="ARBA" id="ARBA00022741"/>
    </source>
</evidence>